<keyword evidence="4 5" id="KW-0472">Membrane</keyword>
<organism evidence="6 7">
    <name type="scientific">Verticillium longisporum</name>
    <name type="common">Verticillium dahliae var. longisporum</name>
    <dbReference type="NCBI Taxonomy" id="100787"/>
    <lineage>
        <taxon>Eukaryota</taxon>
        <taxon>Fungi</taxon>
        <taxon>Dikarya</taxon>
        <taxon>Ascomycota</taxon>
        <taxon>Pezizomycotina</taxon>
        <taxon>Sordariomycetes</taxon>
        <taxon>Hypocreomycetidae</taxon>
        <taxon>Glomerellales</taxon>
        <taxon>Plectosphaerellaceae</taxon>
        <taxon>Verticillium</taxon>
    </lineage>
</organism>
<keyword evidence="2 5" id="KW-0812">Transmembrane</keyword>
<comment type="subcellular location">
    <subcellularLocation>
        <location evidence="1">Membrane</location>
        <topology evidence="1">Multi-pass membrane protein</topology>
    </subcellularLocation>
</comment>
<dbReference type="Proteomes" id="UP000045706">
    <property type="component" value="Unassembled WGS sequence"/>
</dbReference>
<proteinExistence type="predicted"/>
<evidence type="ECO:0000256" key="5">
    <source>
        <dbReference type="SAM" id="Phobius"/>
    </source>
</evidence>
<reference evidence="7" key="1">
    <citation type="submission" date="2015-05" db="EMBL/GenBank/DDBJ databases">
        <authorList>
            <person name="Fogelqvist Johan"/>
        </authorList>
    </citation>
    <scope>NUCLEOTIDE SEQUENCE [LARGE SCALE GENOMIC DNA]</scope>
</reference>
<dbReference type="GO" id="GO:0005886">
    <property type="term" value="C:plasma membrane"/>
    <property type="evidence" value="ECO:0007669"/>
    <property type="project" value="TreeGrafter"/>
</dbReference>
<evidence type="ECO:0000256" key="2">
    <source>
        <dbReference type="ARBA" id="ARBA00022692"/>
    </source>
</evidence>
<evidence type="ECO:0000313" key="7">
    <source>
        <dbReference type="Proteomes" id="UP000045706"/>
    </source>
</evidence>
<gene>
    <name evidence="6" type="ORF">BN1723_015486</name>
</gene>
<name>A0A0G4MZA4_VERLO</name>
<dbReference type="SUPFAM" id="SSF103473">
    <property type="entry name" value="MFS general substrate transporter"/>
    <property type="match status" value="1"/>
</dbReference>
<evidence type="ECO:0008006" key="8">
    <source>
        <dbReference type="Google" id="ProtNLM"/>
    </source>
</evidence>
<evidence type="ECO:0000256" key="4">
    <source>
        <dbReference type="ARBA" id="ARBA00023136"/>
    </source>
</evidence>
<dbReference type="PANTHER" id="PTHR23501">
    <property type="entry name" value="MAJOR FACILITATOR SUPERFAMILY"/>
    <property type="match status" value="1"/>
</dbReference>
<evidence type="ECO:0000313" key="6">
    <source>
        <dbReference type="EMBL" id="CRK39454.1"/>
    </source>
</evidence>
<evidence type="ECO:0000256" key="3">
    <source>
        <dbReference type="ARBA" id="ARBA00022989"/>
    </source>
</evidence>
<dbReference type="InterPro" id="IPR036259">
    <property type="entry name" value="MFS_trans_sf"/>
</dbReference>
<protein>
    <recommendedName>
        <fullName evidence="8">Major facilitator superfamily (MFS) profile domain-containing protein</fullName>
    </recommendedName>
</protein>
<sequence>MAETHPPATNVTVAEDGAVHETTNERPRTAAEALRKLWTPKKLGIAISGLLVMNFFMNFTSYTQNVYEPYATSHFQGHSLLTTGSIINGIVRIVSYPLLAKLADHFGRPQGFAGAALSMAFGNMMFAACQNVDTFLAGGIFDSFGDTWWNITQQIFIADVTSLVNRGILFTLPESITAIPTLYAGTYLGEHILLGIWNSILPRKLRAKFPAAEARKIFGSIVVAQNYTIGSVERDDINEAYRETQQTLAIGSLCVGTVLVLLAWLAQNVKLGEEDEKRAVQADEELAWAVKARDAEGGA</sequence>
<dbReference type="EMBL" id="CVQI01031720">
    <property type="protein sequence ID" value="CRK39454.1"/>
    <property type="molecule type" value="Genomic_DNA"/>
</dbReference>
<feature type="transmembrane region" description="Helical" evidence="5">
    <location>
        <begin position="80"/>
        <end position="99"/>
    </location>
</feature>
<dbReference type="Gene3D" id="1.20.1250.20">
    <property type="entry name" value="MFS general substrate transporter like domains"/>
    <property type="match status" value="1"/>
</dbReference>
<dbReference type="PANTHER" id="PTHR23501:SF87">
    <property type="entry name" value="SIDEROPHORE IRON TRANSPORTER 2"/>
    <property type="match status" value="1"/>
</dbReference>
<accession>A0A0G4MZA4</accession>
<feature type="transmembrane region" description="Helical" evidence="5">
    <location>
        <begin position="248"/>
        <end position="266"/>
    </location>
</feature>
<keyword evidence="3 5" id="KW-1133">Transmembrane helix</keyword>
<dbReference type="AlphaFoldDB" id="A0A0G4MZA4"/>
<feature type="transmembrane region" description="Helical" evidence="5">
    <location>
        <begin position="43"/>
        <end position="60"/>
    </location>
</feature>
<dbReference type="GO" id="GO:0015343">
    <property type="term" value="F:siderophore-iron transmembrane transporter activity"/>
    <property type="evidence" value="ECO:0007669"/>
    <property type="project" value="TreeGrafter"/>
</dbReference>
<evidence type="ECO:0000256" key="1">
    <source>
        <dbReference type="ARBA" id="ARBA00004141"/>
    </source>
</evidence>